<feature type="transmembrane region" description="Helical" evidence="1">
    <location>
        <begin position="115"/>
        <end position="136"/>
    </location>
</feature>
<feature type="transmembrane region" description="Helical" evidence="1">
    <location>
        <begin position="175"/>
        <end position="197"/>
    </location>
</feature>
<dbReference type="AlphaFoldDB" id="A0A2L2SX57"/>
<dbReference type="OrthoDB" id="5134073at2759"/>
<feature type="transmembrane region" description="Helical" evidence="1">
    <location>
        <begin position="573"/>
        <end position="592"/>
    </location>
</feature>
<dbReference type="STRING" id="56646.A0A2L2SX57"/>
<sequence length="595" mass="66300">MEFPNCQMLLASFLLSSVIYWNAYFIVDYLLRKLAPNAYRRLEEDELRKLVPLIFAILRAFFGLTVTFPSCIVAAATTPWGVDRPLNSHGQFCVVSQAAGWANELALIRFYSFELFVHHIVCLLVTSNVIFSPAVHQIKPLYIYYASLVGDVGPVSVTILRLLGYRLQTSKPMYWISLASTMVLIFGRIGCALYTLTQVMTDPYNFTDWAWVLSVLLFGSYSIYNAIRNLQRLGIIKVDPDRYSVMYFNKLNIPIANMYLALACSVSLLSTLFLYGIYLDRPLRMGETHLISLHGLIAVAFGLTGALLLRITDISDSLPNPWGKLYVPSGVLITSHWASFITRHTTYVDHDILLASLGISVPLFFVFSRAAQYYTVKDALAISDEKRPVDSGYKRLHLESIIEHATIFLLSLGFSAFNGTSPSETARLAICASLILQLRNPGDDPVSGANVDKMISTLVSPTKLVTSRLFIISITGWYVGSKSDPMKAISPRMTLGAIVAMAFYISKPLITSKPCQGISAPRKSRRTHTMTLLYVFFCTLQVLMVWEYAAFEEGTSKTSLGFKNFCSVLSDPFTWVGLLHMASLPIVVLRGASGQ</sequence>
<keyword evidence="3" id="KW-1185">Reference proteome</keyword>
<feature type="transmembrane region" description="Helical" evidence="1">
    <location>
        <begin position="142"/>
        <end position="163"/>
    </location>
</feature>
<proteinExistence type="predicted"/>
<keyword evidence="1" id="KW-0472">Membrane</keyword>
<dbReference type="EMBL" id="LN649232">
    <property type="protein sequence ID" value="CEI40810.1"/>
    <property type="molecule type" value="Genomic_DNA"/>
</dbReference>
<name>A0A2L2SX57_9HYPO</name>
<evidence type="ECO:0000313" key="3">
    <source>
        <dbReference type="Proteomes" id="UP000245910"/>
    </source>
</evidence>
<feature type="transmembrane region" description="Helical" evidence="1">
    <location>
        <begin position="290"/>
        <end position="309"/>
    </location>
</feature>
<feature type="transmembrane region" description="Helical" evidence="1">
    <location>
        <begin position="12"/>
        <end position="31"/>
    </location>
</feature>
<protein>
    <submittedName>
        <fullName evidence="2">Uncharacterized protein</fullName>
    </submittedName>
</protein>
<feature type="transmembrane region" description="Helical" evidence="1">
    <location>
        <begin position="352"/>
        <end position="371"/>
    </location>
</feature>
<keyword evidence="1" id="KW-0812">Transmembrane</keyword>
<feature type="transmembrane region" description="Helical" evidence="1">
    <location>
        <begin position="256"/>
        <end position="278"/>
    </location>
</feature>
<evidence type="ECO:0000256" key="1">
    <source>
        <dbReference type="SAM" id="Phobius"/>
    </source>
</evidence>
<reference evidence="3" key="1">
    <citation type="submission" date="2014-10" db="EMBL/GenBank/DDBJ databases">
        <authorList>
            <person name="King R."/>
        </authorList>
    </citation>
    <scope>NUCLEOTIDE SEQUENCE [LARGE SCALE GENOMIC DNA]</scope>
    <source>
        <strain evidence="3">A3/5</strain>
    </source>
</reference>
<feature type="transmembrane region" description="Helical" evidence="1">
    <location>
        <begin position="209"/>
        <end position="227"/>
    </location>
</feature>
<organism evidence="2 3">
    <name type="scientific">Fusarium venenatum</name>
    <dbReference type="NCBI Taxonomy" id="56646"/>
    <lineage>
        <taxon>Eukaryota</taxon>
        <taxon>Fungi</taxon>
        <taxon>Dikarya</taxon>
        <taxon>Ascomycota</taxon>
        <taxon>Pezizomycotina</taxon>
        <taxon>Sordariomycetes</taxon>
        <taxon>Hypocreomycetidae</taxon>
        <taxon>Hypocreales</taxon>
        <taxon>Nectriaceae</taxon>
        <taxon>Fusarium</taxon>
    </lineage>
</organism>
<dbReference type="Proteomes" id="UP000245910">
    <property type="component" value="Chromosome IIII"/>
</dbReference>
<feature type="transmembrane region" description="Helical" evidence="1">
    <location>
        <begin position="531"/>
        <end position="551"/>
    </location>
</feature>
<accession>A0A2L2SX57</accession>
<evidence type="ECO:0000313" key="2">
    <source>
        <dbReference type="EMBL" id="CEI40810.1"/>
    </source>
</evidence>
<keyword evidence="1" id="KW-1133">Transmembrane helix</keyword>
<feature type="transmembrane region" description="Helical" evidence="1">
    <location>
        <begin position="51"/>
        <end position="76"/>
    </location>
</feature>